<dbReference type="GeneID" id="112689066"/>
<proteinExistence type="predicted"/>
<sequence>KPCEHVLVRTLKWTRKCCKCKQLKWPWSKALGCIHCMKVWHRRCRPVEGEVDERAVEPCTVESTASVNASGDNSFVRIAQAVRKFLKHPCRRFHRKASHGRTTGGTLELNDQSLLNASSNSAPAIAHLVESPETKNSGDARTVTPDVRPLTVHPTVDSETENVGLTAVTQVKWPKLKNAVLFAKAIPDEGVLVRVDVKIEKVEQSVVTIDPVVGRFSKQYHCQLPYRKMKITWAATDDLELYRRLLPVVTVNCWPLPIVFQKTIQPTTTETIVAAAATNILKTPLAIEWKPLAIRDKDEDQVDDEIETAVITYQVKGRFSYHNQYQRSYRKVRITRTTAGNLELYKQLLPAITVDYWPLSIVFQKTIQPTTTETIVAAAATNILKTPLAIEWKPLAIRNKVEDQVDDEIETAVITYQVKGRFSYHNQYQRSYRKVRITRTTAGNLELYKQLLPAITVDYWPLSIVFQKTIQPTTTNTTVAAAVTNILKAPMAIEWITATPPAITTAPPVTTAASPTITAAPTANPNRRLCNRPNCKNRRCRRRQIAAAKAANSNGC</sequence>
<evidence type="ECO:0000313" key="1">
    <source>
        <dbReference type="Proteomes" id="UP000694846"/>
    </source>
</evidence>
<dbReference type="RefSeq" id="XP_025418355.1">
    <property type="nucleotide sequence ID" value="XM_025562570.1"/>
</dbReference>
<organism evidence="1 2">
    <name type="scientific">Sipha flava</name>
    <name type="common">yellow sugarcane aphid</name>
    <dbReference type="NCBI Taxonomy" id="143950"/>
    <lineage>
        <taxon>Eukaryota</taxon>
        <taxon>Metazoa</taxon>
        <taxon>Ecdysozoa</taxon>
        <taxon>Arthropoda</taxon>
        <taxon>Hexapoda</taxon>
        <taxon>Insecta</taxon>
        <taxon>Pterygota</taxon>
        <taxon>Neoptera</taxon>
        <taxon>Paraneoptera</taxon>
        <taxon>Hemiptera</taxon>
        <taxon>Sternorrhyncha</taxon>
        <taxon>Aphidomorpha</taxon>
        <taxon>Aphidoidea</taxon>
        <taxon>Aphididae</taxon>
        <taxon>Sipha</taxon>
    </lineage>
</organism>
<protein>
    <submittedName>
        <fullName evidence="2">Uncharacterized protein LOC112689066</fullName>
    </submittedName>
</protein>
<evidence type="ECO:0000313" key="2">
    <source>
        <dbReference type="RefSeq" id="XP_025418355.1"/>
    </source>
</evidence>
<reference evidence="2" key="1">
    <citation type="submission" date="2025-08" db="UniProtKB">
        <authorList>
            <consortium name="RefSeq"/>
        </authorList>
    </citation>
    <scope>IDENTIFICATION</scope>
    <source>
        <tissue evidence="2">Whole body</tissue>
    </source>
</reference>
<gene>
    <name evidence="2" type="primary">LOC112689066</name>
</gene>
<name>A0A8B8G6K4_9HEMI</name>
<accession>A0A8B8G6K4</accession>
<dbReference type="Proteomes" id="UP000694846">
    <property type="component" value="Unplaced"/>
</dbReference>
<dbReference type="AlphaFoldDB" id="A0A8B8G6K4"/>
<feature type="non-terminal residue" evidence="2">
    <location>
        <position position="1"/>
    </location>
</feature>
<keyword evidence="1" id="KW-1185">Reference proteome</keyword>